<reference evidence="2" key="1">
    <citation type="submission" date="2019-02" db="EMBL/GenBank/DDBJ databases">
        <authorList>
            <person name="Gruber-Vodicka R. H."/>
            <person name="Seah K. B. B."/>
        </authorList>
    </citation>
    <scope>NUCLEOTIDE SEQUENCE</scope>
    <source>
        <strain evidence="2">BECK_S313</strain>
    </source>
</reference>
<keyword evidence="1" id="KW-1133">Transmembrane helix</keyword>
<accession>A0A450WGV8</accession>
<dbReference type="EMBL" id="CAADFK010000092">
    <property type="protein sequence ID" value="VFK16280.1"/>
    <property type="molecule type" value="Genomic_DNA"/>
</dbReference>
<sequence>MSANGRRWQRLIILFHDIEPFIDYPAKLGVNRRFIITMTTRSNDSRTLPYITCILFRPLDELQITSAFFHCSDSAILVLTITFLIGFCVAARLPENILALRAKLQTGCSLRGHRFFRSFYFSET</sequence>
<feature type="transmembrane region" description="Helical" evidence="1">
    <location>
        <begin position="75"/>
        <end position="93"/>
    </location>
</feature>
<protein>
    <submittedName>
        <fullName evidence="2">Uncharacterized protein</fullName>
    </submittedName>
</protein>
<evidence type="ECO:0000313" key="2">
    <source>
        <dbReference type="EMBL" id="VFK16280.1"/>
    </source>
</evidence>
<proteinExistence type="predicted"/>
<keyword evidence="1" id="KW-0472">Membrane</keyword>
<keyword evidence="1" id="KW-0812">Transmembrane</keyword>
<evidence type="ECO:0000256" key="1">
    <source>
        <dbReference type="SAM" id="Phobius"/>
    </source>
</evidence>
<organism evidence="2">
    <name type="scientific">Candidatus Kentrum sp. LPFa</name>
    <dbReference type="NCBI Taxonomy" id="2126335"/>
    <lineage>
        <taxon>Bacteria</taxon>
        <taxon>Pseudomonadati</taxon>
        <taxon>Pseudomonadota</taxon>
        <taxon>Gammaproteobacteria</taxon>
        <taxon>Candidatus Kentrum</taxon>
    </lineage>
</organism>
<dbReference type="AlphaFoldDB" id="A0A450WGV8"/>
<gene>
    <name evidence="2" type="ORF">BECKLPF1236B_GA0070989_109213</name>
</gene>
<name>A0A450WGV8_9GAMM</name>